<reference evidence="1 2" key="1">
    <citation type="submission" date="2024-02" db="EMBL/GenBank/DDBJ databases">
        <authorList>
            <person name="Chen Y."/>
            <person name="Shah S."/>
            <person name="Dougan E. K."/>
            <person name="Thang M."/>
            <person name="Chan C."/>
        </authorList>
    </citation>
    <scope>NUCLEOTIDE SEQUENCE [LARGE SCALE GENOMIC DNA]</scope>
</reference>
<dbReference type="PANTHER" id="PTHR34070">
    <property type="entry name" value="ARMADILLO-TYPE FOLD"/>
    <property type="match status" value="1"/>
</dbReference>
<organism evidence="1 2">
    <name type="scientific">Durusdinium trenchii</name>
    <dbReference type="NCBI Taxonomy" id="1381693"/>
    <lineage>
        <taxon>Eukaryota</taxon>
        <taxon>Sar</taxon>
        <taxon>Alveolata</taxon>
        <taxon>Dinophyceae</taxon>
        <taxon>Suessiales</taxon>
        <taxon>Symbiodiniaceae</taxon>
        <taxon>Durusdinium</taxon>
    </lineage>
</organism>
<dbReference type="InterPro" id="IPR016024">
    <property type="entry name" value="ARM-type_fold"/>
</dbReference>
<gene>
    <name evidence="1" type="ORF">SCF082_LOCUS18305</name>
</gene>
<dbReference type="Gene3D" id="1.25.10.90">
    <property type="match status" value="1"/>
</dbReference>
<dbReference type="InterPro" id="IPR014825">
    <property type="entry name" value="DNA_alkylation"/>
</dbReference>
<sequence length="261" mass="30202">MKRPASQVKLKAAPQAWSVIALDLKQQLVRKFESERKPRRAVEMAKYVREMFPFYGLKAPQRRNSARTVLQQWRKAHGIQTVQEDLAKAVLRALYACKEREMHYVGAEFCAELMRSGPVTPRFLDVVKFGVTTKSWWDTVDIFAASAMSNYILTCGQGKPCKEVLQVMDRWAVSENLWLRRTAILSQLKLKDKADLTRLTLGPTRYVLQNKDHEDFFVKKAIGWALRHHAHYDPKWVRQFLSEHGDGLASLSYKEASKHLK</sequence>
<protein>
    <recommendedName>
        <fullName evidence="3">DNA alkylation repair protein</fullName>
    </recommendedName>
</protein>
<dbReference type="EMBL" id="CAXAMM010012224">
    <property type="protein sequence ID" value="CAK9028312.1"/>
    <property type="molecule type" value="Genomic_DNA"/>
</dbReference>
<comment type="caution">
    <text evidence="1">The sequence shown here is derived from an EMBL/GenBank/DDBJ whole genome shotgun (WGS) entry which is preliminary data.</text>
</comment>
<name>A0ABP0KQQ7_9DINO</name>
<proteinExistence type="predicted"/>
<keyword evidence="2" id="KW-1185">Reference proteome</keyword>
<dbReference type="Proteomes" id="UP001642464">
    <property type="component" value="Unassembled WGS sequence"/>
</dbReference>
<accession>A0ABP0KQQ7</accession>
<evidence type="ECO:0000313" key="1">
    <source>
        <dbReference type="EMBL" id="CAK9028312.1"/>
    </source>
</evidence>
<dbReference type="PANTHER" id="PTHR34070:SF1">
    <property type="entry name" value="DNA ALKYLATION REPAIR PROTEIN"/>
    <property type="match status" value="1"/>
</dbReference>
<evidence type="ECO:0000313" key="2">
    <source>
        <dbReference type="Proteomes" id="UP001642464"/>
    </source>
</evidence>
<evidence type="ECO:0008006" key="3">
    <source>
        <dbReference type="Google" id="ProtNLM"/>
    </source>
</evidence>
<dbReference type="Pfam" id="PF08713">
    <property type="entry name" value="DNA_alkylation"/>
    <property type="match status" value="1"/>
</dbReference>
<dbReference type="SUPFAM" id="SSF48371">
    <property type="entry name" value="ARM repeat"/>
    <property type="match status" value="1"/>
</dbReference>